<gene>
    <name evidence="6" type="ORF">HKT18_12950</name>
</gene>
<dbReference type="SUPFAM" id="SSF52058">
    <property type="entry name" value="L domain-like"/>
    <property type="match status" value="1"/>
</dbReference>
<keyword evidence="1" id="KW-0433">Leucine-rich repeat</keyword>
<dbReference type="InterPro" id="IPR026444">
    <property type="entry name" value="Secre_tail"/>
</dbReference>
<organism evidence="6 7">
    <name type="scientific">Flavobacterium rivulicola</name>
    <dbReference type="NCBI Taxonomy" id="2732161"/>
    <lineage>
        <taxon>Bacteria</taxon>
        <taxon>Pseudomonadati</taxon>
        <taxon>Bacteroidota</taxon>
        <taxon>Flavobacteriia</taxon>
        <taxon>Flavobacteriales</taxon>
        <taxon>Flavobacteriaceae</taxon>
        <taxon>Flavobacterium</taxon>
    </lineage>
</organism>
<dbReference type="Pfam" id="PF18962">
    <property type="entry name" value="Por_Secre_tail"/>
    <property type="match status" value="1"/>
</dbReference>
<dbReference type="NCBIfam" id="TIGR04183">
    <property type="entry name" value="Por_Secre_tail"/>
    <property type="match status" value="1"/>
</dbReference>
<dbReference type="GO" id="GO:0035591">
    <property type="term" value="F:signaling adaptor activity"/>
    <property type="evidence" value="ECO:0007669"/>
    <property type="project" value="TreeGrafter"/>
</dbReference>
<dbReference type="Gene3D" id="3.80.10.10">
    <property type="entry name" value="Ribonuclease Inhibitor"/>
    <property type="match status" value="1"/>
</dbReference>
<keyword evidence="7" id="KW-1185">Reference proteome</keyword>
<dbReference type="RefSeq" id="WP_171223288.1">
    <property type="nucleotide sequence ID" value="NZ_CP121446.1"/>
</dbReference>
<dbReference type="InterPro" id="IPR052574">
    <property type="entry name" value="CDIRP"/>
</dbReference>
<reference evidence="6 7" key="1">
    <citation type="submission" date="2020-05" db="EMBL/GenBank/DDBJ databases">
        <title>Draft genome of Flavobacterium sp. IMCC34852.</title>
        <authorList>
            <person name="Song J."/>
            <person name="Cho J.-C."/>
        </authorList>
    </citation>
    <scope>NUCLEOTIDE SEQUENCE [LARGE SCALE GENOMIC DNA]</scope>
    <source>
        <strain evidence="6 7">IMCC34852</strain>
    </source>
</reference>
<dbReference type="PANTHER" id="PTHR47566:SF1">
    <property type="entry name" value="PROTEIN NUD1"/>
    <property type="match status" value="1"/>
</dbReference>
<proteinExistence type="predicted"/>
<feature type="domain" description="Secretion system C-terminal sorting" evidence="5">
    <location>
        <begin position="508"/>
        <end position="577"/>
    </location>
</feature>
<name>A0A7Y3W025_9FLAO</name>
<dbReference type="PROSITE" id="PS51257">
    <property type="entry name" value="PROKAR_LIPOPROTEIN"/>
    <property type="match status" value="1"/>
</dbReference>
<dbReference type="Proteomes" id="UP000536509">
    <property type="component" value="Unassembled WGS sequence"/>
</dbReference>
<evidence type="ECO:0000256" key="3">
    <source>
        <dbReference type="ARBA" id="ARBA00022737"/>
    </source>
</evidence>
<keyword evidence="3" id="KW-0677">Repeat</keyword>
<evidence type="ECO:0000256" key="2">
    <source>
        <dbReference type="ARBA" id="ARBA00022729"/>
    </source>
</evidence>
<evidence type="ECO:0000259" key="5">
    <source>
        <dbReference type="Pfam" id="PF18962"/>
    </source>
</evidence>
<feature type="chain" id="PRO_5031336418" evidence="4">
    <location>
        <begin position="20"/>
        <end position="580"/>
    </location>
</feature>
<evidence type="ECO:0000313" key="6">
    <source>
        <dbReference type="EMBL" id="NNT73126.1"/>
    </source>
</evidence>
<feature type="signal peptide" evidence="4">
    <location>
        <begin position="1"/>
        <end position="19"/>
    </location>
</feature>
<keyword evidence="2 4" id="KW-0732">Signal</keyword>
<protein>
    <submittedName>
        <fullName evidence="6">T9SS type A sorting domain-containing protein</fullName>
    </submittedName>
</protein>
<dbReference type="AlphaFoldDB" id="A0A7Y3W025"/>
<evidence type="ECO:0000256" key="1">
    <source>
        <dbReference type="ARBA" id="ARBA00022614"/>
    </source>
</evidence>
<evidence type="ECO:0000313" key="7">
    <source>
        <dbReference type="Proteomes" id="UP000536509"/>
    </source>
</evidence>
<dbReference type="InterPro" id="IPR032675">
    <property type="entry name" value="LRR_dom_sf"/>
</dbReference>
<dbReference type="EMBL" id="JABEVX010000010">
    <property type="protein sequence ID" value="NNT73126.1"/>
    <property type="molecule type" value="Genomic_DNA"/>
</dbReference>
<comment type="caution">
    <text evidence="6">The sequence shown here is derived from an EMBL/GenBank/DDBJ whole genome shotgun (WGS) entry which is preliminary data.</text>
</comment>
<evidence type="ECO:0000256" key="4">
    <source>
        <dbReference type="SAM" id="SignalP"/>
    </source>
</evidence>
<accession>A0A7Y3W025</accession>
<dbReference type="PANTHER" id="PTHR47566">
    <property type="match status" value="1"/>
</dbReference>
<sequence>MKKITFTFVFFMVACFCKAQIINFPDANFKARLLAAAPGLQIASGTASIPGNLFVKIDTNNDGEIQVSEALMVTKLWLYNANITSLVGIENFANLSELQIYGNNIPNLDLTSLTQLTNLALAYNHITSLNVAGLSQVQSFSCRGNQLTSLDVTGMTAMSLLQCFDNQLTQLTLGNANNIHSLYCQNNLLTNLDASNVTNLYNLNCSNNNLIQLGLRNNFVESSVDFSVNPNLQYVCADEMQMSDIQNKITQYGYTNCFANTFCSFVPGNPVYGIQGTSRYDELNDGCDSNDVIYPELQFAFSDGTNTANIYSNNSGVFNTASQSTTITITPQLANPAYFLVSPSTQTLSLTSTTTPLVQNFCVTPNGSHPDLEVTLIRTNVASNAYQYYYLLTYKNVGTNTQSGNVSLTFNDNQQDYLSSVPTAAASTNLLNWDFSDLKPFESRTIEIIFYMNFGTTLNEGDMLHYEATVSSSLIDETPNNNSFILDEFYSTVVLDTPSLSFSDYYALYPNPVHDVLNLKVKNDILVKEVTVYNLLGQSVQQIKAVSNDSAIDISRLSKGTYIIKIVSDKGIFNSKFVKN</sequence>